<protein>
    <recommendedName>
        <fullName evidence="3">Serpin domain-containing protein</fullName>
    </recommendedName>
</protein>
<evidence type="ECO:0000259" key="3">
    <source>
        <dbReference type="SMART" id="SM00093"/>
    </source>
</evidence>
<dbReference type="InterPro" id="IPR000215">
    <property type="entry name" value="Serpin_fam"/>
</dbReference>
<sequence length="404" mass="45600">MVHPTLFFWLLVAGLDPHACGQGVPDQENHPTPVNPLASSTFLNNPHFACSLHRRMVAANPGKNIIFSPLSFSIPLTLLVLEGLGFALMQVRDNGVHAHYSQQLLASLRPLAACGADVGSLLFVDQKRYLAQRFVDIAQNLYHTEVFPIPFGNNRVAREQMDHFISKMTHGKIGTLAQELNPDTVLILANYIFFKGKWKILFDPKLTEIRPFSVSEGVKIMVPMMQRPGWFQLQRFYRLHSYVLRLPCSSHTTAVFILPDTGKARDTEEALMRDNFDIWSQPFPLSRRRLYFPKFSLSGKSQLEQLLPSMGMSDIFSYYAGITGISLQTIPLRISRVSRRSLPRACGPSPDPIFPPFHFNRPFLLLMFEEGGRNLLFMGKVMNPRAKDDLLVFPGSPQTQGEAS</sequence>
<dbReference type="Gene3D" id="2.30.39.10">
    <property type="entry name" value="Alpha-1-antitrypsin, domain 1"/>
    <property type="match status" value="1"/>
</dbReference>
<feature type="chain" id="PRO_5019304240" description="Serpin domain-containing protein" evidence="2">
    <location>
        <begin position="22"/>
        <end position="404"/>
    </location>
</feature>
<evidence type="ECO:0000256" key="2">
    <source>
        <dbReference type="SAM" id="SignalP"/>
    </source>
</evidence>
<dbReference type="Proteomes" id="UP000291022">
    <property type="component" value="Unassembled WGS sequence"/>
</dbReference>
<feature type="domain" description="Serpin" evidence="3">
    <location>
        <begin position="50"/>
        <end position="384"/>
    </location>
</feature>
<comment type="similarity">
    <text evidence="1">Belongs to the serpin family.</text>
</comment>
<keyword evidence="5" id="KW-1185">Reference proteome</keyword>
<accession>A0A452RLG0</accession>
<reference evidence="4" key="2">
    <citation type="submission" date="2025-08" db="UniProtKB">
        <authorList>
            <consortium name="Ensembl"/>
        </authorList>
    </citation>
    <scope>IDENTIFICATION</scope>
</reference>
<dbReference type="InterPro" id="IPR042178">
    <property type="entry name" value="Serpin_sf_1"/>
</dbReference>
<dbReference type="GeneTree" id="ENSGT00940000164621"/>
<dbReference type="GO" id="GO:0005615">
    <property type="term" value="C:extracellular space"/>
    <property type="evidence" value="ECO:0007669"/>
    <property type="project" value="InterPro"/>
</dbReference>
<dbReference type="PANTHER" id="PTHR11461:SF160">
    <property type="entry name" value="SERINE (OR CYSTEINE) PEPTIDASE INHIBITOR, CLADE A (ALPHA-1 ANTIPROTEINASE, ANTITRYPSIN), MEMBER 16"/>
    <property type="match status" value="1"/>
</dbReference>
<dbReference type="InterPro" id="IPR023796">
    <property type="entry name" value="Serpin_dom"/>
</dbReference>
<proteinExistence type="inferred from homology"/>
<dbReference type="InterPro" id="IPR042185">
    <property type="entry name" value="Serpin_sf_2"/>
</dbReference>
<dbReference type="Gene3D" id="3.30.497.10">
    <property type="entry name" value="Antithrombin, subunit I, domain 2"/>
    <property type="match status" value="1"/>
</dbReference>
<organism evidence="4 5">
    <name type="scientific">Ursus americanus</name>
    <name type="common">American black bear</name>
    <name type="synonym">Euarctos americanus</name>
    <dbReference type="NCBI Taxonomy" id="9643"/>
    <lineage>
        <taxon>Eukaryota</taxon>
        <taxon>Metazoa</taxon>
        <taxon>Chordata</taxon>
        <taxon>Craniata</taxon>
        <taxon>Vertebrata</taxon>
        <taxon>Euteleostomi</taxon>
        <taxon>Mammalia</taxon>
        <taxon>Eutheria</taxon>
        <taxon>Laurasiatheria</taxon>
        <taxon>Carnivora</taxon>
        <taxon>Caniformia</taxon>
        <taxon>Ursidae</taxon>
        <taxon>Ursus</taxon>
    </lineage>
</organism>
<dbReference type="PROSITE" id="PS00284">
    <property type="entry name" value="SERPIN"/>
    <property type="match status" value="1"/>
</dbReference>
<dbReference type="SUPFAM" id="SSF56574">
    <property type="entry name" value="Serpins"/>
    <property type="match status" value="1"/>
</dbReference>
<dbReference type="Ensembl" id="ENSUAMT00000022370.1">
    <property type="protein sequence ID" value="ENSUAMP00000020002.1"/>
    <property type="gene ID" value="ENSUAMG00000015797.1"/>
</dbReference>
<dbReference type="InterPro" id="IPR036186">
    <property type="entry name" value="Serpin_sf"/>
</dbReference>
<keyword evidence="2" id="KW-0732">Signal</keyword>
<dbReference type="STRING" id="9643.ENSUAMP00000020002"/>
<feature type="signal peptide" evidence="2">
    <location>
        <begin position="1"/>
        <end position="21"/>
    </location>
</feature>
<dbReference type="Pfam" id="PF00079">
    <property type="entry name" value="Serpin"/>
    <property type="match status" value="1"/>
</dbReference>
<evidence type="ECO:0000313" key="4">
    <source>
        <dbReference type="Ensembl" id="ENSUAMP00000020002.1"/>
    </source>
</evidence>
<reference evidence="4" key="3">
    <citation type="submission" date="2025-09" db="UniProtKB">
        <authorList>
            <consortium name="Ensembl"/>
        </authorList>
    </citation>
    <scope>IDENTIFICATION</scope>
</reference>
<evidence type="ECO:0000256" key="1">
    <source>
        <dbReference type="RuleBase" id="RU000411"/>
    </source>
</evidence>
<dbReference type="PANTHER" id="PTHR11461">
    <property type="entry name" value="SERINE PROTEASE INHIBITOR, SERPIN"/>
    <property type="match status" value="1"/>
</dbReference>
<evidence type="ECO:0000313" key="5">
    <source>
        <dbReference type="Proteomes" id="UP000291022"/>
    </source>
</evidence>
<dbReference type="SMART" id="SM00093">
    <property type="entry name" value="SERPIN"/>
    <property type="match status" value="1"/>
</dbReference>
<dbReference type="InterPro" id="IPR023795">
    <property type="entry name" value="Serpin_CS"/>
</dbReference>
<dbReference type="GO" id="GO:0004867">
    <property type="term" value="F:serine-type endopeptidase inhibitor activity"/>
    <property type="evidence" value="ECO:0007669"/>
    <property type="project" value="InterPro"/>
</dbReference>
<dbReference type="AlphaFoldDB" id="A0A452RLG0"/>
<dbReference type="OMA" id="ANPGKNI"/>
<name>A0A452RLG0_URSAM</name>
<reference evidence="5" key="1">
    <citation type="submission" date="2016-06" db="EMBL/GenBank/DDBJ databases">
        <title>De novo assembly and RNA-Seq shows season-dependent expression and editing in black bear kidneys.</title>
        <authorList>
            <person name="Korstanje R."/>
            <person name="Srivastava A."/>
            <person name="Sarsani V.K."/>
            <person name="Sheehan S.M."/>
            <person name="Seger R.L."/>
            <person name="Barter M.E."/>
            <person name="Lindqvist C."/>
            <person name="Brody L.C."/>
            <person name="Mullikin J.C."/>
        </authorList>
    </citation>
    <scope>NUCLEOTIDE SEQUENCE [LARGE SCALE GENOMIC DNA]</scope>
</reference>